<name>A0A166TMK5_9AGAM</name>
<reference evidence="1 2" key="1">
    <citation type="journal article" date="2016" name="Mol. Biol. Evol.">
        <title>Comparative Genomics of Early-Diverging Mushroom-Forming Fungi Provides Insights into the Origins of Lignocellulose Decay Capabilities.</title>
        <authorList>
            <person name="Nagy L.G."/>
            <person name="Riley R."/>
            <person name="Tritt A."/>
            <person name="Adam C."/>
            <person name="Daum C."/>
            <person name="Floudas D."/>
            <person name="Sun H."/>
            <person name="Yadav J.S."/>
            <person name="Pangilinan J."/>
            <person name="Larsson K.H."/>
            <person name="Matsuura K."/>
            <person name="Barry K."/>
            <person name="Labutti K."/>
            <person name="Kuo R."/>
            <person name="Ohm R.A."/>
            <person name="Bhattacharya S.S."/>
            <person name="Shirouzu T."/>
            <person name="Yoshinaga Y."/>
            <person name="Martin F.M."/>
            <person name="Grigoriev I.V."/>
            <person name="Hibbett D.S."/>
        </authorList>
    </citation>
    <scope>NUCLEOTIDE SEQUENCE [LARGE SCALE GENOMIC DNA]</scope>
    <source>
        <strain evidence="1 2">CBS 109695</strain>
    </source>
</reference>
<dbReference type="OrthoDB" id="374045at2759"/>
<dbReference type="AlphaFoldDB" id="A0A166TMK5"/>
<accession>A0A166TMK5</accession>
<gene>
    <name evidence="1" type="ORF">FIBSPDRAFT_926240</name>
</gene>
<dbReference type="Proteomes" id="UP000076532">
    <property type="component" value="Unassembled WGS sequence"/>
</dbReference>
<organism evidence="1 2">
    <name type="scientific">Athelia psychrophila</name>
    <dbReference type="NCBI Taxonomy" id="1759441"/>
    <lineage>
        <taxon>Eukaryota</taxon>
        <taxon>Fungi</taxon>
        <taxon>Dikarya</taxon>
        <taxon>Basidiomycota</taxon>
        <taxon>Agaricomycotina</taxon>
        <taxon>Agaricomycetes</taxon>
        <taxon>Agaricomycetidae</taxon>
        <taxon>Atheliales</taxon>
        <taxon>Atheliaceae</taxon>
        <taxon>Athelia</taxon>
    </lineage>
</organism>
<sequence length="123" mass="13877">MFIMGNEAGGLAYDRAAFWAAAREWMLKRDLGVLGVVTFVPRREEHRHNHEQLWLIRDTVGAQVDEGRVELRGEAWTGHEASKELRLEMKDFASFGTPEEAQTDNSKVKGEGVIQGKQCGCYP</sequence>
<evidence type="ECO:0000313" key="2">
    <source>
        <dbReference type="Proteomes" id="UP000076532"/>
    </source>
</evidence>
<proteinExistence type="predicted"/>
<protein>
    <submittedName>
        <fullName evidence="1">Uncharacterized protein</fullName>
    </submittedName>
</protein>
<keyword evidence="2" id="KW-1185">Reference proteome</keyword>
<dbReference type="EMBL" id="KV417492">
    <property type="protein sequence ID" value="KZP30782.1"/>
    <property type="molecule type" value="Genomic_DNA"/>
</dbReference>
<evidence type="ECO:0000313" key="1">
    <source>
        <dbReference type="EMBL" id="KZP30782.1"/>
    </source>
</evidence>